<proteinExistence type="predicted"/>
<accession>A0A2K3KPV5</accession>
<dbReference type="Proteomes" id="UP000236291">
    <property type="component" value="Unassembled WGS sequence"/>
</dbReference>
<evidence type="ECO:0000256" key="1">
    <source>
        <dbReference type="SAM" id="MobiDB-lite"/>
    </source>
</evidence>
<dbReference type="EMBL" id="ASHM01224843">
    <property type="protein sequence ID" value="PNX68273.1"/>
    <property type="molecule type" value="Genomic_DNA"/>
</dbReference>
<feature type="compositionally biased region" description="Polar residues" evidence="1">
    <location>
        <begin position="16"/>
        <end position="29"/>
    </location>
</feature>
<reference evidence="2 3" key="2">
    <citation type="journal article" date="2017" name="Front. Plant Sci.">
        <title>Gene Classification and Mining of Molecular Markers Useful in Red Clover (Trifolium pratense) Breeding.</title>
        <authorList>
            <person name="Istvanek J."/>
            <person name="Dluhosova J."/>
            <person name="Dluhos P."/>
            <person name="Patkova L."/>
            <person name="Nedelnik J."/>
            <person name="Repkova J."/>
        </authorList>
    </citation>
    <scope>NUCLEOTIDE SEQUENCE [LARGE SCALE GENOMIC DNA]</scope>
    <source>
        <strain evidence="3">cv. Tatra</strain>
        <tissue evidence="2">Young leaves</tissue>
    </source>
</reference>
<evidence type="ECO:0000313" key="3">
    <source>
        <dbReference type="Proteomes" id="UP000236291"/>
    </source>
</evidence>
<feature type="region of interest" description="Disordered" evidence="1">
    <location>
        <begin position="12"/>
        <end position="58"/>
    </location>
</feature>
<feature type="non-terminal residue" evidence="2">
    <location>
        <position position="1"/>
    </location>
</feature>
<comment type="caution">
    <text evidence="2">The sequence shown here is derived from an EMBL/GenBank/DDBJ whole genome shotgun (WGS) entry which is preliminary data.</text>
</comment>
<dbReference type="AlphaFoldDB" id="A0A2K3KPV5"/>
<feature type="non-terminal residue" evidence="2">
    <location>
        <position position="75"/>
    </location>
</feature>
<reference evidence="2 3" key="1">
    <citation type="journal article" date="2014" name="Am. J. Bot.">
        <title>Genome assembly and annotation for red clover (Trifolium pratense; Fabaceae).</title>
        <authorList>
            <person name="Istvanek J."/>
            <person name="Jaros M."/>
            <person name="Krenek A."/>
            <person name="Repkova J."/>
        </authorList>
    </citation>
    <scope>NUCLEOTIDE SEQUENCE [LARGE SCALE GENOMIC DNA]</scope>
    <source>
        <strain evidence="3">cv. Tatra</strain>
        <tissue evidence="2">Young leaves</tissue>
    </source>
</reference>
<feature type="compositionally biased region" description="Basic and acidic residues" evidence="1">
    <location>
        <begin position="30"/>
        <end position="48"/>
    </location>
</feature>
<organism evidence="2 3">
    <name type="scientific">Trifolium pratense</name>
    <name type="common">Red clover</name>
    <dbReference type="NCBI Taxonomy" id="57577"/>
    <lineage>
        <taxon>Eukaryota</taxon>
        <taxon>Viridiplantae</taxon>
        <taxon>Streptophyta</taxon>
        <taxon>Embryophyta</taxon>
        <taxon>Tracheophyta</taxon>
        <taxon>Spermatophyta</taxon>
        <taxon>Magnoliopsida</taxon>
        <taxon>eudicotyledons</taxon>
        <taxon>Gunneridae</taxon>
        <taxon>Pentapetalae</taxon>
        <taxon>rosids</taxon>
        <taxon>fabids</taxon>
        <taxon>Fabales</taxon>
        <taxon>Fabaceae</taxon>
        <taxon>Papilionoideae</taxon>
        <taxon>50 kb inversion clade</taxon>
        <taxon>NPAAA clade</taxon>
        <taxon>Hologalegina</taxon>
        <taxon>IRL clade</taxon>
        <taxon>Trifolieae</taxon>
        <taxon>Trifolium</taxon>
    </lineage>
</organism>
<protein>
    <submittedName>
        <fullName evidence="2">Uncharacterized protein</fullName>
    </submittedName>
</protein>
<name>A0A2K3KPV5_TRIPR</name>
<sequence>GRCKCNCNLDFGSGDGSTEAQQQQHNRLQSRTDQRRGKKEAWTEERKERSKHTQAQAVKLFVRRGKKEAWTEERK</sequence>
<evidence type="ECO:0000313" key="2">
    <source>
        <dbReference type="EMBL" id="PNX68273.1"/>
    </source>
</evidence>
<gene>
    <name evidence="2" type="ORF">L195_g063906</name>
</gene>